<evidence type="ECO:0000313" key="4">
    <source>
        <dbReference type="WBParaSite" id="HCON_00183060-00001"/>
    </source>
</evidence>
<dbReference type="AlphaFoldDB" id="A0A7I4Z620"/>
<feature type="domain" description="PiggyBac transposable element-derived protein" evidence="2">
    <location>
        <begin position="86"/>
        <end position="426"/>
    </location>
</feature>
<proteinExistence type="predicted"/>
<dbReference type="PANTHER" id="PTHR46599:SF3">
    <property type="entry name" value="PIGGYBAC TRANSPOSABLE ELEMENT-DERIVED PROTEIN 4"/>
    <property type="match status" value="1"/>
</dbReference>
<dbReference type="WBParaSite" id="HCON_00183060-00001">
    <property type="protein sequence ID" value="HCON_00183060-00001"/>
    <property type="gene ID" value="HCON_00183060"/>
</dbReference>
<keyword evidence="3" id="KW-1185">Reference proteome</keyword>
<organism evidence="3 4">
    <name type="scientific">Haemonchus contortus</name>
    <name type="common">Barber pole worm</name>
    <dbReference type="NCBI Taxonomy" id="6289"/>
    <lineage>
        <taxon>Eukaryota</taxon>
        <taxon>Metazoa</taxon>
        <taxon>Ecdysozoa</taxon>
        <taxon>Nematoda</taxon>
        <taxon>Chromadorea</taxon>
        <taxon>Rhabditida</taxon>
        <taxon>Rhabditina</taxon>
        <taxon>Rhabditomorpha</taxon>
        <taxon>Strongyloidea</taxon>
        <taxon>Trichostrongylidae</taxon>
        <taxon>Haemonchus</taxon>
    </lineage>
</organism>
<evidence type="ECO:0000259" key="2">
    <source>
        <dbReference type="Pfam" id="PF13843"/>
    </source>
</evidence>
<name>A0A7I4Z620_HAECO</name>
<evidence type="ECO:0000256" key="1">
    <source>
        <dbReference type="SAM" id="MobiDB-lite"/>
    </source>
</evidence>
<dbReference type="Pfam" id="PF13843">
    <property type="entry name" value="DDE_Tnp_1_7"/>
    <property type="match status" value="1"/>
</dbReference>
<dbReference type="PANTHER" id="PTHR46599">
    <property type="entry name" value="PIGGYBAC TRANSPOSABLE ELEMENT-DERIVED PROTEIN 4"/>
    <property type="match status" value="1"/>
</dbReference>
<feature type="compositionally biased region" description="Acidic residues" evidence="1">
    <location>
        <begin position="15"/>
        <end position="24"/>
    </location>
</feature>
<dbReference type="Proteomes" id="UP000025227">
    <property type="component" value="Unplaced"/>
</dbReference>
<feature type="compositionally biased region" description="Acidic residues" evidence="1">
    <location>
        <begin position="40"/>
        <end position="56"/>
    </location>
</feature>
<accession>A0A7I4Z620</accession>
<protein>
    <submittedName>
        <fullName evidence="4">DDE_Tnp_1_7 domain-containing protein</fullName>
    </submittedName>
</protein>
<feature type="region of interest" description="Disordered" evidence="1">
    <location>
        <begin position="1"/>
        <end position="56"/>
    </location>
</feature>
<dbReference type="OrthoDB" id="10030973at2759"/>
<dbReference type="OMA" id="NCTRPID"/>
<sequence>MMDDFAGQYSSSDDSFGEEDETLLNDDSVQPLVVPVQYDSSEDDEHEDDCGEDDEQSWDEVAIPYDRFVFAEEIGPDDSVQNCTRPIDCYQLFLTSELLDLMVTETNRYAKEKMMVRNKDWTDTTVEEMKRFLGICLYMGIVKLPSMRDYWSTEPIFGCSVATKIMARNRFEALLSSLHFVGNENADKESRLYKIQPVLNLLITSSQRMYKPEKESCVDETMILSKGRIASKQLNKSKSHKYGFKLFMLSCKGAYTSIVKDYAARDSTRTGSVADAVVMELMEGYLDQGRDLCTDNWYTSLSLANSLLARKTNLIGTIRKCRKGIPLAVKNRPLKKGDIYFQQNNRGILLLKWRDKREICMLSAKHDGSCGVNEKPKDVEDYNKVKGSVDHSDQMASYTPFVRKTAKWYIRVFFHLLTQTALVNAWMLYNQNSRMKFNDFKIAVAEILMDLDGKNSTGHGKKRKLIEIPEADSNGRRKCRSCYSKMVNDFSRQYARVHAKKVKTQ</sequence>
<dbReference type="InterPro" id="IPR029526">
    <property type="entry name" value="PGBD"/>
</dbReference>
<reference evidence="4" key="1">
    <citation type="submission" date="2020-12" db="UniProtKB">
        <authorList>
            <consortium name="WormBaseParasite"/>
        </authorList>
    </citation>
    <scope>IDENTIFICATION</scope>
    <source>
        <strain evidence="4">MHco3</strain>
    </source>
</reference>
<evidence type="ECO:0000313" key="3">
    <source>
        <dbReference type="Proteomes" id="UP000025227"/>
    </source>
</evidence>